<evidence type="ECO:0000256" key="1">
    <source>
        <dbReference type="ARBA" id="ARBA00011738"/>
    </source>
</evidence>
<dbReference type="SUPFAM" id="SSF52833">
    <property type="entry name" value="Thioredoxin-like"/>
    <property type="match status" value="1"/>
</dbReference>
<dbReference type="InterPro" id="IPR004045">
    <property type="entry name" value="Glutathione_S-Trfase_N"/>
</dbReference>
<dbReference type="PROSITE" id="PS50405">
    <property type="entry name" value="GST_CTER"/>
    <property type="match status" value="1"/>
</dbReference>
<dbReference type="OrthoDB" id="2309723at2759"/>
<dbReference type="InterPro" id="IPR004046">
    <property type="entry name" value="GST_C"/>
</dbReference>
<dbReference type="Gene3D" id="3.40.30.10">
    <property type="entry name" value="Glutaredoxin"/>
    <property type="match status" value="1"/>
</dbReference>
<dbReference type="EMBL" id="OC859792">
    <property type="protein sequence ID" value="CAD7627951.1"/>
    <property type="molecule type" value="Genomic_DNA"/>
</dbReference>
<dbReference type="SFLD" id="SFLDG01153">
    <property type="entry name" value="Main.4:_Theta-like"/>
    <property type="match status" value="1"/>
</dbReference>
<comment type="subunit">
    <text evidence="1">Homodimer.</text>
</comment>
<proteinExistence type="predicted"/>
<protein>
    <recommendedName>
        <fullName evidence="6">Glutathione S-transferase</fullName>
    </recommendedName>
</protein>
<dbReference type="Gene3D" id="1.20.1050.10">
    <property type="match status" value="1"/>
</dbReference>
<dbReference type="SFLD" id="SFLDS00019">
    <property type="entry name" value="Glutathione_Transferase_(cytos"/>
    <property type="match status" value="1"/>
</dbReference>
<dbReference type="Proteomes" id="UP000759131">
    <property type="component" value="Unassembled WGS sequence"/>
</dbReference>
<dbReference type="PANTHER" id="PTHR43969:SF9">
    <property type="entry name" value="GLUTATHIONE S TRANSFERASE D10, ISOFORM A-RELATED"/>
    <property type="match status" value="1"/>
</dbReference>
<dbReference type="GO" id="GO:0006749">
    <property type="term" value="P:glutathione metabolic process"/>
    <property type="evidence" value="ECO:0007669"/>
    <property type="project" value="TreeGrafter"/>
</dbReference>
<dbReference type="Pfam" id="PF00043">
    <property type="entry name" value="GST_C"/>
    <property type="match status" value="1"/>
</dbReference>
<evidence type="ECO:0000259" key="3">
    <source>
        <dbReference type="PROSITE" id="PS50405"/>
    </source>
</evidence>
<dbReference type="InterPro" id="IPR040079">
    <property type="entry name" value="Glutathione_S-Trfase"/>
</dbReference>
<dbReference type="AlphaFoldDB" id="A0A7R9KS56"/>
<sequence length="332" mass="38281">MARPTDEVESIVREDVEKFVKYRDSVCGNVVNKDVKMNGEFMIANGNYGETNGNGYDMDVEEEEAPHIKFYTSRISPWCRAVKMLATHLNIPMREIYIRPFIDTTTEEYKKINPCHTVPAIDDNGFLLWESRAIMQYLCNKYAPDSTLYPKDPQLRATVDRLLNFDLKTLSHAVISAHFEFTLPNEYSASRSDTFVELTDSLTFLEIFLINKDYVAGDVLTIADISLLANVTHLEIAVEFDLSSYPNIWGWFNRLRRELTYYDRLTKVAHDEHRELIKNLRNAHDEWTAIHFCAFCPADDNEQHTTAQHPKSGGARELLLPLITNNWSQSTV</sequence>
<dbReference type="InterPro" id="IPR010987">
    <property type="entry name" value="Glutathione-S-Trfase_C-like"/>
</dbReference>
<gene>
    <name evidence="4" type="ORF">OSB1V03_LOCUS8375</name>
</gene>
<evidence type="ECO:0000313" key="5">
    <source>
        <dbReference type="Proteomes" id="UP000759131"/>
    </source>
</evidence>
<dbReference type="FunFam" id="1.20.1050.10:FF:000007">
    <property type="entry name" value="Glutathione S-transferase 1-1"/>
    <property type="match status" value="1"/>
</dbReference>
<dbReference type="InterPro" id="IPR036249">
    <property type="entry name" value="Thioredoxin-like_sf"/>
</dbReference>
<evidence type="ECO:0000313" key="4">
    <source>
        <dbReference type="EMBL" id="CAD7627951.1"/>
    </source>
</evidence>
<dbReference type="GO" id="GO:0004364">
    <property type="term" value="F:glutathione transferase activity"/>
    <property type="evidence" value="ECO:0007669"/>
    <property type="project" value="TreeGrafter"/>
</dbReference>
<dbReference type="PROSITE" id="PS50404">
    <property type="entry name" value="GST_NTER"/>
    <property type="match status" value="1"/>
</dbReference>
<dbReference type="SUPFAM" id="SSF47616">
    <property type="entry name" value="GST C-terminal domain-like"/>
    <property type="match status" value="1"/>
</dbReference>
<dbReference type="PANTHER" id="PTHR43969">
    <property type="entry name" value="GLUTATHIONE S TRANSFERASE D10, ISOFORM A-RELATED"/>
    <property type="match status" value="1"/>
</dbReference>
<evidence type="ECO:0008006" key="6">
    <source>
        <dbReference type="Google" id="ProtNLM"/>
    </source>
</evidence>
<dbReference type="Pfam" id="PF13417">
    <property type="entry name" value="GST_N_3"/>
    <property type="match status" value="1"/>
</dbReference>
<name>A0A7R9KS56_9ACAR</name>
<dbReference type="CDD" id="cd03177">
    <property type="entry name" value="GST_C_Delta_Epsilon"/>
    <property type="match status" value="1"/>
</dbReference>
<feature type="domain" description="GST N-terminal" evidence="2">
    <location>
        <begin position="66"/>
        <end position="146"/>
    </location>
</feature>
<dbReference type="SFLD" id="SFLDG00358">
    <property type="entry name" value="Main_(cytGST)"/>
    <property type="match status" value="1"/>
</dbReference>
<organism evidence="4">
    <name type="scientific">Medioppia subpectinata</name>
    <dbReference type="NCBI Taxonomy" id="1979941"/>
    <lineage>
        <taxon>Eukaryota</taxon>
        <taxon>Metazoa</taxon>
        <taxon>Ecdysozoa</taxon>
        <taxon>Arthropoda</taxon>
        <taxon>Chelicerata</taxon>
        <taxon>Arachnida</taxon>
        <taxon>Acari</taxon>
        <taxon>Acariformes</taxon>
        <taxon>Sarcoptiformes</taxon>
        <taxon>Oribatida</taxon>
        <taxon>Brachypylina</taxon>
        <taxon>Oppioidea</taxon>
        <taxon>Oppiidae</taxon>
        <taxon>Medioppia</taxon>
    </lineage>
</organism>
<keyword evidence="5" id="KW-1185">Reference proteome</keyword>
<feature type="domain" description="GST C-terminal" evidence="3">
    <location>
        <begin position="152"/>
        <end position="280"/>
    </location>
</feature>
<evidence type="ECO:0000259" key="2">
    <source>
        <dbReference type="PROSITE" id="PS50404"/>
    </source>
</evidence>
<accession>A0A7R9KS56</accession>
<dbReference type="InterPro" id="IPR036282">
    <property type="entry name" value="Glutathione-S-Trfase_C_sf"/>
</dbReference>
<reference evidence="4" key="1">
    <citation type="submission" date="2020-11" db="EMBL/GenBank/DDBJ databases">
        <authorList>
            <person name="Tran Van P."/>
        </authorList>
    </citation>
    <scope>NUCLEOTIDE SEQUENCE</scope>
</reference>
<dbReference type="EMBL" id="CAJPIZ010005217">
    <property type="protein sequence ID" value="CAG2108381.1"/>
    <property type="molecule type" value="Genomic_DNA"/>
</dbReference>